<proteinExistence type="inferred from homology"/>
<dbReference type="GO" id="GO:0005524">
    <property type="term" value="F:ATP binding"/>
    <property type="evidence" value="ECO:0007669"/>
    <property type="project" value="UniProtKB-KW"/>
</dbReference>
<dbReference type="Gene3D" id="1.10.287.10">
    <property type="entry name" value="S15/NS1, RNA-binding"/>
    <property type="match status" value="1"/>
</dbReference>
<dbReference type="PRINTS" id="PR01046">
    <property type="entry name" value="TRNASYNTHPRO"/>
</dbReference>
<dbReference type="Pfam" id="PF00587">
    <property type="entry name" value="tRNA-synt_2b"/>
    <property type="match status" value="1"/>
</dbReference>
<evidence type="ECO:0000256" key="4">
    <source>
        <dbReference type="ARBA" id="ARBA00022840"/>
    </source>
</evidence>
<evidence type="ECO:0000256" key="7">
    <source>
        <dbReference type="ARBA" id="ARBA00029731"/>
    </source>
</evidence>
<evidence type="ECO:0000256" key="2">
    <source>
        <dbReference type="ARBA" id="ARBA00022598"/>
    </source>
</evidence>
<feature type="region of interest" description="Disordered" evidence="9">
    <location>
        <begin position="1045"/>
        <end position="1067"/>
    </location>
</feature>
<feature type="compositionally biased region" description="Basic and acidic residues" evidence="9">
    <location>
        <begin position="1116"/>
        <end position="1126"/>
    </location>
</feature>
<evidence type="ECO:0000313" key="13">
    <source>
        <dbReference type="WBParaSite" id="SMUV_0001066701-mRNA-1"/>
    </source>
</evidence>
<dbReference type="InterPro" id="IPR004499">
    <property type="entry name" value="Pro-tRNA-ligase_IIa_arc-type"/>
</dbReference>
<feature type="domain" description="Aminoacyl-transfer RNA synthetases class-II family profile" evidence="10">
    <location>
        <begin position="121"/>
        <end position="371"/>
    </location>
</feature>
<dbReference type="SMART" id="SM00946">
    <property type="entry name" value="ProRS-C_1"/>
    <property type="match status" value="1"/>
</dbReference>
<dbReference type="Pfam" id="PF04615">
    <property type="entry name" value="Utp14"/>
    <property type="match status" value="1"/>
</dbReference>
<dbReference type="SUPFAM" id="SSF55681">
    <property type="entry name" value="Class II aaRS and biotin synthetases"/>
    <property type="match status" value="1"/>
</dbReference>
<evidence type="ECO:0000313" key="12">
    <source>
        <dbReference type="Proteomes" id="UP000046393"/>
    </source>
</evidence>
<dbReference type="FunFam" id="3.30.110.30:FF:000001">
    <property type="entry name" value="Bifunctional glutamate/proline--tRNA ligase"/>
    <property type="match status" value="1"/>
</dbReference>
<dbReference type="GO" id="GO:0017101">
    <property type="term" value="C:aminoacyl-tRNA synthetase multienzyme complex"/>
    <property type="evidence" value="ECO:0007669"/>
    <property type="project" value="TreeGrafter"/>
</dbReference>
<feature type="compositionally biased region" description="Basic and acidic residues" evidence="9">
    <location>
        <begin position="60"/>
        <end position="72"/>
    </location>
</feature>
<dbReference type="CDD" id="cd00862">
    <property type="entry name" value="ProRS_anticodon_zinc"/>
    <property type="match status" value="1"/>
</dbReference>
<dbReference type="InterPro" id="IPR033721">
    <property type="entry name" value="ProRS_core_arch_euk"/>
</dbReference>
<dbReference type="Pfam" id="PF00458">
    <property type="entry name" value="WHEP-TRS"/>
    <property type="match status" value="1"/>
</dbReference>
<dbReference type="SUPFAM" id="SSF52954">
    <property type="entry name" value="Class II aaRS ABD-related"/>
    <property type="match status" value="1"/>
</dbReference>
<dbReference type="InterPro" id="IPR004154">
    <property type="entry name" value="Anticodon-bd"/>
</dbReference>
<dbReference type="InterPro" id="IPR036621">
    <property type="entry name" value="Anticodon-bd_dom_sf"/>
</dbReference>
<organism evidence="12 13">
    <name type="scientific">Syphacia muris</name>
    <dbReference type="NCBI Taxonomy" id="451379"/>
    <lineage>
        <taxon>Eukaryota</taxon>
        <taxon>Metazoa</taxon>
        <taxon>Ecdysozoa</taxon>
        <taxon>Nematoda</taxon>
        <taxon>Chromadorea</taxon>
        <taxon>Rhabditida</taxon>
        <taxon>Spirurina</taxon>
        <taxon>Oxyuridomorpha</taxon>
        <taxon>Oxyuroidea</taxon>
        <taxon>Oxyuridae</taxon>
        <taxon>Syphacia</taxon>
    </lineage>
</organism>
<dbReference type="Gene3D" id="3.30.110.30">
    <property type="entry name" value="C-terminal domain of ProRS"/>
    <property type="match status" value="1"/>
</dbReference>
<evidence type="ECO:0000256" key="1">
    <source>
        <dbReference type="ARBA" id="ARBA00012831"/>
    </source>
</evidence>
<name>A0A0N5B072_9BILA</name>
<sequence length="1342" mass="152574">MDTKRLQAEIMSQGDAVRKLKSDPNASQEERKIAIDKLKKLKLDYKAVAGVDYESNAPVRESKKQKLKDGKNKNNIPAKPQTDAKKQTKLGIEILKEENYSEWYSQVIVKSEMLEYYDVSGCYVLRPWSYAIWEFIQRWFDAEIKKLGVKNCYFPMFVSQGALEREKEHIADFAPEVAWVTKAGQSDMPEPIAIRPTSETVIYPSYAKWIQSHRDLPLRLNQWCNVVRWEFKHPTPFLRTREFLWQEGHTAFQSKSEAEAEVLQILDLYAQVYTDLLAIPVIKGRKTEKEKFAGGDYTTTIEAYVPVNGRGIQAATSHHLGQNFSKMFEICYEDPENGGKLFVYQNSWGLTTRSIGAMVMIHGDNSGLVLPPRVACIQVIVIPVGITAQTTEQQRCTLANKVKEVTRELVKVGVRAESDLRDNVSPGWKFNHWELKGVPVRMEIGPRDLKSNQVTCVVRHSGMKLPVSLDGLYDVIPRMLDEVHNKMYEKVVKARDEHMKLTYDWTEFKELLDKKFILLSPFCGEISCEDKIKADSFREDITELGAAAMGAKSLCIPLEQPDTPLPEKCIHPECKSKPKIMSDDEFKVDVEAHERMLAKINDLESKDSSVSKKNKNILKRKKLSKVSANELVKAVHSTRNVANVKKDLEKKGKRDGKGLFAGTLHAPLHKLAKQRIESAVAFAESRIDRHAFAIINFSKELQLWSSVVEKNRLASHISFPLEDDDLTYQTGIEKKQNFKPRTSLEIEMANVLHSTKNNLGDEDMYTEAEKELIKAMSLKEAKEKCAKLQKMRALIGYQEAKLKRQAKIKSKAYHKHLKRQKRKQLIKEFDELLAKDPEAAKEKLEEIDKQRILERATLKHRNGSKRMQLLARYASKDTKIKKLLEDQIRFGRELTEKHNLNDQSDDDDDSAKEEELTTQQLLEKAAEFASKEDDQLETPSTNPSLLNNLKKMRQQERNVGAQAAVNASKLLDNSIMIETVNTDTKRLGWEEDNNWSCNVSTKMNSKDNSETTDINDKVTKTKIDSATEPVHDDLKQLDSKFIQLKRKRKTDKPCSKKKSRDEAKVSKFSENSEIPSIDGLFSKVDEAMLKSFARMADGIQSADVATSSNQNEITTGEERNHIKPTDVAKTGNNSNHASTSVDQRNSDVDISLDPKNFLKVETKALTHISADLIEKVDEFDADTQQGALIAEAFKDDDVIGAFEVDKVATEENEKEKDIDLNLVGWGSWTGDGIVDKKKSQFIVNAKQKKRRDQDRFGIIISEKADNSIEKVQPRGVPFPYTTVEDYEAVTSQPIGKEWNVFNVFHNLTKPAVSTKSGRVIKPLDKNSVLKEVIKQVSDDDDD</sequence>
<dbReference type="Pfam" id="PF03129">
    <property type="entry name" value="HGTP_anticodon"/>
    <property type="match status" value="1"/>
</dbReference>
<dbReference type="GO" id="GO:0006433">
    <property type="term" value="P:prolyl-tRNA aminoacylation"/>
    <property type="evidence" value="ECO:0007669"/>
    <property type="project" value="InterPro"/>
</dbReference>
<evidence type="ECO:0000256" key="5">
    <source>
        <dbReference type="ARBA" id="ARBA00022917"/>
    </source>
</evidence>
<evidence type="ECO:0000256" key="8">
    <source>
        <dbReference type="ARBA" id="ARBA00047671"/>
    </source>
</evidence>
<dbReference type="SUPFAM" id="SSF47060">
    <property type="entry name" value="S15/NS1 RNA-binding domain"/>
    <property type="match status" value="1"/>
</dbReference>
<evidence type="ECO:0000256" key="3">
    <source>
        <dbReference type="ARBA" id="ARBA00022741"/>
    </source>
</evidence>
<dbReference type="NCBIfam" id="TIGR00408">
    <property type="entry name" value="proS_fam_I"/>
    <property type="match status" value="1"/>
</dbReference>
<dbReference type="STRING" id="451379.A0A0N5B072"/>
<dbReference type="InterPro" id="IPR000738">
    <property type="entry name" value="WHEP-TRS_dom"/>
</dbReference>
<dbReference type="GO" id="GO:0005737">
    <property type="term" value="C:cytoplasm"/>
    <property type="evidence" value="ECO:0007669"/>
    <property type="project" value="InterPro"/>
</dbReference>
<dbReference type="Proteomes" id="UP000046393">
    <property type="component" value="Unplaced"/>
</dbReference>
<feature type="compositionally biased region" description="Polar residues" evidence="9">
    <location>
        <begin position="1130"/>
        <end position="1143"/>
    </location>
</feature>
<keyword evidence="6" id="KW-0030">Aminoacyl-tRNA synthetase</keyword>
<keyword evidence="4" id="KW-0067">ATP-binding</keyword>
<evidence type="ECO:0000259" key="11">
    <source>
        <dbReference type="PROSITE" id="PS51185"/>
    </source>
</evidence>
<keyword evidence="3" id="KW-0547">Nucleotide-binding</keyword>
<dbReference type="PANTHER" id="PTHR43382">
    <property type="entry name" value="PROLYL-TRNA SYNTHETASE"/>
    <property type="match status" value="1"/>
</dbReference>
<feature type="region of interest" description="Disordered" evidence="9">
    <location>
        <begin position="59"/>
        <end position="84"/>
    </location>
</feature>
<dbReference type="InterPro" id="IPR017449">
    <property type="entry name" value="Pro-tRNA_synth_II"/>
</dbReference>
<feature type="compositionally biased region" description="Acidic residues" evidence="9">
    <location>
        <begin position="903"/>
        <end position="912"/>
    </location>
</feature>
<evidence type="ECO:0000256" key="6">
    <source>
        <dbReference type="ARBA" id="ARBA00023146"/>
    </source>
</evidence>
<dbReference type="Gene3D" id="3.40.50.800">
    <property type="entry name" value="Anticodon-binding domain"/>
    <property type="match status" value="1"/>
</dbReference>
<dbReference type="SUPFAM" id="SSF64586">
    <property type="entry name" value="C-terminal domain of ProRS"/>
    <property type="match status" value="1"/>
</dbReference>
<feature type="region of interest" description="Disordered" evidence="9">
    <location>
        <begin position="895"/>
        <end position="917"/>
    </location>
</feature>
<dbReference type="Gene3D" id="3.30.930.10">
    <property type="entry name" value="Bira Bifunctional Protein, Domain 2"/>
    <property type="match status" value="1"/>
</dbReference>
<reference evidence="13" key="1">
    <citation type="submission" date="2017-02" db="UniProtKB">
        <authorList>
            <consortium name="WormBaseParasite"/>
        </authorList>
    </citation>
    <scope>IDENTIFICATION</scope>
</reference>
<dbReference type="PROSITE" id="PS50862">
    <property type="entry name" value="AA_TRNA_LIGASE_II"/>
    <property type="match status" value="1"/>
</dbReference>
<feature type="region of interest" description="Disordered" evidence="9">
    <location>
        <begin position="1"/>
        <end position="29"/>
    </location>
</feature>
<protein>
    <recommendedName>
        <fullName evidence="1">proline--tRNA ligase</fullName>
        <ecNumber evidence="1">6.1.1.15</ecNumber>
    </recommendedName>
    <alternativeName>
        <fullName evidence="7">Prolyl-tRNA synthetase</fullName>
    </alternativeName>
</protein>
<dbReference type="GO" id="GO:0004827">
    <property type="term" value="F:proline-tRNA ligase activity"/>
    <property type="evidence" value="ECO:0007669"/>
    <property type="project" value="UniProtKB-EC"/>
</dbReference>
<feature type="compositionally biased region" description="Basic and acidic residues" evidence="9">
    <location>
        <begin position="16"/>
        <end position="29"/>
    </location>
</feature>
<dbReference type="PROSITE" id="PS51185">
    <property type="entry name" value="WHEP_TRS_2"/>
    <property type="match status" value="1"/>
</dbReference>
<dbReference type="PANTHER" id="PTHR43382:SF2">
    <property type="entry name" value="BIFUNCTIONAL GLUTAMATE_PROLINE--TRNA LIGASE"/>
    <property type="match status" value="1"/>
</dbReference>
<feature type="domain" description="WHEP-TRS" evidence="11">
    <location>
        <begin position="2"/>
        <end position="59"/>
    </location>
</feature>
<evidence type="ECO:0000256" key="9">
    <source>
        <dbReference type="SAM" id="MobiDB-lite"/>
    </source>
</evidence>
<dbReference type="InterPro" id="IPR045864">
    <property type="entry name" value="aa-tRNA-synth_II/BPL/LPL"/>
</dbReference>
<comment type="catalytic activity">
    <reaction evidence="8">
        <text>tRNA(Pro) + L-proline + ATP = L-prolyl-tRNA(Pro) + AMP + diphosphate</text>
        <dbReference type="Rhea" id="RHEA:14305"/>
        <dbReference type="Rhea" id="RHEA-COMP:9700"/>
        <dbReference type="Rhea" id="RHEA-COMP:9702"/>
        <dbReference type="ChEBI" id="CHEBI:30616"/>
        <dbReference type="ChEBI" id="CHEBI:33019"/>
        <dbReference type="ChEBI" id="CHEBI:60039"/>
        <dbReference type="ChEBI" id="CHEBI:78442"/>
        <dbReference type="ChEBI" id="CHEBI:78532"/>
        <dbReference type="ChEBI" id="CHEBI:456215"/>
        <dbReference type="EC" id="6.1.1.15"/>
    </reaction>
</comment>
<dbReference type="WBParaSite" id="SMUV_0001066701-mRNA-1">
    <property type="protein sequence ID" value="SMUV_0001066701-mRNA-1"/>
    <property type="gene ID" value="SMUV_0001066701"/>
</dbReference>
<dbReference type="InterPro" id="IPR016061">
    <property type="entry name" value="Pro-tRNA_ligase_II_C"/>
</dbReference>
<dbReference type="FunFam" id="3.30.930.10:FF:000007">
    <property type="entry name" value="Bifunctional glutamate/proline--tRNA ligase"/>
    <property type="match status" value="1"/>
</dbReference>
<feature type="region of interest" description="Disordered" evidence="9">
    <location>
        <begin position="1103"/>
        <end position="1147"/>
    </location>
</feature>
<evidence type="ECO:0000259" key="10">
    <source>
        <dbReference type="PROSITE" id="PS50862"/>
    </source>
</evidence>
<dbReference type="EC" id="6.1.1.15" evidence="1"/>
<dbReference type="Pfam" id="PF09180">
    <property type="entry name" value="ProRS-C_1"/>
    <property type="match status" value="1"/>
</dbReference>
<dbReference type="CDD" id="cd00778">
    <property type="entry name" value="ProRS_core_arch_euk"/>
    <property type="match status" value="1"/>
</dbReference>
<dbReference type="InterPro" id="IPR006195">
    <property type="entry name" value="aa-tRNA-synth_II"/>
</dbReference>
<dbReference type="FunFam" id="3.40.50.800:FF:000005">
    <property type="entry name" value="bifunctional glutamate/proline--tRNA ligase"/>
    <property type="match status" value="1"/>
</dbReference>
<keyword evidence="12" id="KW-1185">Reference proteome</keyword>
<feature type="compositionally biased region" description="Basic and acidic residues" evidence="9">
    <location>
        <begin position="1051"/>
        <end position="1067"/>
    </location>
</feature>
<keyword evidence="5" id="KW-0648">Protein biosynthesis</keyword>
<dbReference type="InterPro" id="IPR002316">
    <property type="entry name" value="Pro-tRNA-ligase_IIa"/>
</dbReference>
<feature type="compositionally biased region" description="Polar residues" evidence="9">
    <location>
        <begin position="1103"/>
        <end position="1114"/>
    </location>
</feature>
<dbReference type="SMART" id="SM00991">
    <property type="entry name" value="WHEP-TRS"/>
    <property type="match status" value="1"/>
</dbReference>
<dbReference type="InterPro" id="IPR002314">
    <property type="entry name" value="aa-tRNA-synt_IIb"/>
</dbReference>
<dbReference type="InterPro" id="IPR009068">
    <property type="entry name" value="uS15_NS1_RNA-bd_sf"/>
</dbReference>
<keyword evidence="2" id="KW-0436">Ligase</keyword>
<accession>A0A0N5B072</accession>
<dbReference type="HAMAP" id="MF_01571">
    <property type="entry name" value="Pro_tRNA_synth_type3"/>
    <property type="match status" value="1"/>
</dbReference>